<reference evidence="1 2" key="1">
    <citation type="submission" date="2014-06" db="EMBL/GenBank/DDBJ databases">
        <title>Whole Genome Sequences of Three Symbiotic Endozoicomonas Bacteria.</title>
        <authorList>
            <person name="Neave M.J."/>
            <person name="Apprill A."/>
            <person name="Voolstra C.R."/>
        </authorList>
    </citation>
    <scope>NUCLEOTIDE SEQUENCE [LARGE SCALE GENOMIC DNA]</scope>
    <source>
        <strain evidence="1 2">LMG 24815</strain>
    </source>
</reference>
<sequence>MTAQNVVPTDRESTIPATDKLATAAAIYSEKTEYDLMAALESIQSLYRKQKALFVVALLTPEGMELAIRDIHGAESVVASIWNSRNLFARHHLAVQITKMPTESILDELPRSTLMRIAMKLHHVAQLAAAELEIQGEVWQ</sequence>
<dbReference type="AlphaFoldDB" id="A0A081NB49"/>
<dbReference type="Proteomes" id="UP000028006">
    <property type="component" value="Unassembled WGS sequence"/>
</dbReference>
<protein>
    <submittedName>
        <fullName evidence="1">Uncharacterized protein</fullName>
    </submittedName>
</protein>
<proteinExistence type="predicted"/>
<accession>A0A081NB49</accession>
<dbReference type="RefSeq" id="WP_034872962.1">
    <property type="nucleotide sequence ID" value="NZ_JOKG01000001.1"/>
</dbReference>
<evidence type="ECO:0000313" key="1">
    <source>
        <dbReference type="EMBL" id="KEQ15672.1"/>
    </source>
</evidence>
<keyword evidence="2" id="KW-1185">Reference proteome</keyword>
<name>A0A081NB49_9GAMM</name>
<dbReference type="EMBL" id="JOKG01000001">
    <property type="protein sequence ID" value="KEQ15672.1"/>
    <property type="molecule type" value="Genomic_DNA"/>
</dbReference>
<gene>
    <name evidence="1" type="ORF">GZ77_03595</name>
</gene>
<evidence type="ECO:0000313" key="2">
    <source>
        <dbReference type="Proteomes" id="UP000028006"/>
    </source>
</evidence>
<organism evidence="1 2">
    <name type="scientific">Endozoicomonas montiporae</name>
    <dbReference type="NCBI Taxonomy" id="1027273"/>
    <lineage>
        <taxon>Bacteria</taxon>
        <taxon>Pseudomonadati</taxon>
        <taxon>Pseudomonadota</taxon>
        <taxon>Gammaproteobacteria</taxon>
        <taxon>Oceanospirillales</taxon>
        <taxon>Endozoicomonadaceae</taxon>
        <taxon>Endozoicomonas</taxon>
    </lineage>
</organism>
<comment type="caution">
    <text evidence="1">The sequence shown here is derived from an EMBL/GenBank/DDBJ whole genome shotgun (WGS) entry which is preliminary data.</text>
</comment>